<evidence type="ECO:0000259" key="1">
    <source>
        <dbReference type="Pfam" id="PF21075"/>
    </source>
</evidence>
<gene>
    <name evidence="2" type="ORF">HORIV_19840</name>
</gene>
<keyword evidence="3" id="KW-1185">Reference proteome</keyword>
<dbReference type="InterPro" id="IPR007780">
    <property type="entry name" value="NAD_Glu_DH_bac"/>
</dbReference>
<accession>A0ABN5WSH2</accession>
<feature type="domain" description="NAD-glutamate dehydrogenase N-terminal ACT1" evidence="1">
    <location>
        <begin position="36"/>
        <end position="179"/>
    </location>
</feature>
<organism evidence="2 3">
    <name type="scientific">Vreelandella olivaria</name>
    <dbReference type="NCBI Taxonomy" id="390919"/>
    <lineage>
        <taxon>Bacteria</taxon>
        <taxon>Pseudomonadati</taxon>
        <taxon>Pseudomonadota</taxon>
        <taxon>Gammaproteobacteria</taxon>
        <taxon>Oceanospirillales</taxon>
        <taxon>Halomonadaceae</taxon>
        <taxon>Vreelandella</taxon>
    </lineage>
</organism>
<dbReference type="Proteomes" id="UP000289555">
    <property type="component" value="Chromosome"/>
</dbReference>
<proteinExistence type="predicted"/>
<reference evidence="3" key="1">
    <citation type="journal article" date="2019" name="Microbiol. Resour. Announc.">
        <title>Complete Genome Sequence of Halomonas olivaria, a Moderately Halophilic Bacterium Isolated from Olive Processing Effluents, Obtained by Nanopore Sequencing.</title>
        <authorList>
            <person name="Nagata S."/>
            <person name="Ii K.M."/>
            <person name="Tsukimi T."/>
            <person name="Miura M.C."/>
            <person name="Galipon J."/>
            <person name="Arakawa K."/>
        </authorList>
    </citation>
    <scope>NUCLEOTIDE SEQUENCE [LARGE SCALE GENOMIC DNA]</scope>
    <source>
        <strain evidence="3">TYRC17</strain>
    </source>
</reference>
<protein>
    <recommendedName>
        <fullName evidence="1">NAD-glutamate dehydrogenase N-terminal ACT1 domain-containing protein</fullName>
    </recommendedName>
</protein>
<dbReference type="PANTHER" id="PTHR43403:SF1">
    <property type="entry name" value="NAD-SPECIFIC GLUTAMATE DEHYDROGENASE"/>
    <property type="match status" value="1"/>
</dbReference>
<dbReference type="InterPro" id="IPR024727">
    <property type="entry name" value="NAD_Glu_DH_N_ACT1"/>
</dbReference>
<name>A0ABN5WSH2_9GAMM</name>
<sequence>MHYVAIEESRQDLLKQLHERLNARLDPARAATVDAFARHFYATVPVEDLVDRRLDDLYGATLSVWQFLQHHDPRSPKVRVFNPDFEEHGWQSTHTFVAVLHEDMPFLVDSVRIELNRRGLTVHAIQNAVLAVARDERHQLQALASPRAENAPEARESLIVIEVDRHTDVAFLEKIESNLNDVLRDVRTAVGDFDAMCSQITASIQELEKNCPPQIDPDDHEEAIAFLEWMLKDNFTFLGYDEYLLEGGELKRDADSVLGVFRLDQPRYCERIRTEEGWTNITIMCWYRSYCRLPKAPTTPGYTALPILTTSPLTVTTTTAM</sequence>
<dbReference type="EMBL" id="AP019416">
    <property type="protein sequence ID" value="BBI49563.1"/>
    <property type="molecule type" value="Genomic_DNA"/>
</dbReference>
<dbReference type="PANTHER" id="PTHR43403">
    <property type="entry name" value="NAD-SPECIFIC GLUTAMATE DEHYDROGENASE"/>
    <property type="match status" value="1"/>
</dbReference>
<evidence type="ECO:0000313" key="2">
    <source>
        <dbReference type="EMBL" id="BBI49563.1"/>
    </source>
</evidence>
<evidence type="ECO:0000313" key="3">
    <source>
        <dbReference type="Proteomes" id="UP000289555"/>
    </source>
</evidence>
<dbReference type="Pfam" id="PF21075">
    <property type="entry name" value="GDH_ACT1"/>
    <property type="match status" value="1"/>
</dbReference>